<sequence>MLGHSRAEDSTDAPYDAVAALTGAVPRVATVTAVVVTDGPSPFLSRTLAALAAQETSPHEIVVVDVGAADSTGDYDDLSLGQTRFVAAPGARTFGAAVSSALAEGSSHRWLWVLHNDAAPAPDALARLLDAVEHSSTVAVAGAKQVLWDDGETPRLLHVGITTSPLGRRMTGIQPGEIDQGQHDGRSDVLAVSLVGALVRRDVWEDLDGTDPQLGPFGDGLDLCRRVRLAGHRVVVVPGAVVHHAQVTLRDRQVLTSGRHRHRDDDPSFRSRRRAELYQRLTWVRGYLMPVALLAMLLWGPVAAMYRLAIKQPRRAADEIVAPWLAATSTVAALRARSRRRRTSVIRRGALRPLEATWGDVLRARRDARLAWNERRRTRRAPTEIERAELRQLAVRRRTALSVVAVALVGLTAWIFGPVLGLLAAGGRLVGGSVLTAQSDLGDLWNAATGGWVSTGLGAAGPADPLLLSLVPLSAVLGLQASVNLLLTASLLLAGLGAWAAAGAATRSVWLRALAALVWTAAPPLLIGLGEGRLGAVLAHVMLPWVILGVVRTVGAQAVDRVAAVTPHEDEPAVETRTGSIGAAAAAALAFAVAVAAEPMLLPVGLLALVPVALTASVGRRLLLLVPLPAVLVSVPLLVEVVVTWTEGGWRLLAASPGVPVASAQVEPWQVLLGLPARPTPWFGLEDGAVGTAAEIAPYLLGASLVVGAVVALVRRGRTAGARVLWLLVVLGAVAALGAQLVTVAADVDGPVRGWPGAGRPSWSPDSSARRCSPCADAATARPRSPSSAPAARGGCTAWWPRSWAPWVWSSRPRPSGPGRATSSTRRPGPWVSSSRPTPPSCRRSAARCSRRPGRPVCSLCRSPTTEPSPMRSCGRTAASSSTRRPRCTCATSARRVPTTGWPTSSPTSPRPVPRRLPSS</sequence>
<feature type="transmembrane region" description="Helical" evidence="6">
    <location>
        <begin position="579"/>
        <end position="610"/>
    </location>
</feature>
<accession>A0A1H1QTY5</accession>
<dbReference type="AlphaFoldDB" id="A0A1H1QTY5"/>
<dbReference type="STRING" id="545619.SAMN04489860_1174"/>
<keyword evidence="6" id="KW-1133">Transmembrane helix</keyword>
<keyword evidence="6" id="KW-0472">Membrane</keyword>
<dbReference type="eggNOG" id="COG1216">
    <property type="taxonomic scope" value="Bacteria"/>
</dbReference>
<dbReference type="PANTHER" id="PTHR43179:SF12">
    <property type="entry name" value="GALACTOFURANOSYLTRANSFERASE GLFT2"/>
    <property type="match status" value="1"/>
</dbReference>
<evidence type="ECO:0000256" key="6">
    <source>
        <dbReference type="SAM" id="Phobius"/>
    </source>
</evidence>
<feature type="compositionally biased region" description="Basic residues" evidence="5">
    <location>
        <begin position="845"/>
        <end position="854"/>
    </location>
</feature>
<feature type="transmembrane region" description="Helical" evidence="6">
    <location>
        <begin position="400"/>
        <end position="424"/>
    </location>
</feature>
<dbReference type="Pfam" id="PF13641">
    <property type="entry name" value="Glyco_tranf_2_3"/>
    <property type="match status" value="1"/>
</dbReference>
<dbReference type="GO" id="GO:0016757">
    <property type="term" value="F:glycosyltransferase activity"/>
    <property type="evidence" value="ECO:0007669"/>
    <property type="project" value="UniProtKB-KW"/>
</dbReference>
<dbReference type="Gene3D" id="3.90.550.10">
    <property type="entry name" value="Spore Coat Polysaccharide Biosynthesis Protein SpsA, Chain A"/>
    <property type="match status" value="1"/>
</dbReference>
<dbReference type="PANTHER" id="PTHR43179">
    <property type="entry name" value="RHAMNOSYLTRANSFERASE WBBL"/>
    <property type="match status" value="1"/>
</dbReference>
<evidence type="ECO:0000256" key="4">
    <source>
        <dbReference type="ARBA" id="ARBA00022679"/>
    </source>
</evidence>
<evidence type="ECO:0000256" key="3">
    <source>
        <dbReference type="ARBA" id="ARBA00022676"/>
    </source>
</evidence>
<feature type="transmembrane region" description="Helical" evidence="6">
    <location>
        <begin position="320"/>
        <end position="338"/>
    </location>
</feature>
<evidence type="ECO:0000256" key="2">
    <source>
        <dbReference type="ARBA" id="ARBA00006739"/>
    </source>
</evidence>
<feature type="transmembrane region" description="Helical" evidence="6">
    <location>
        <begin position="509"/>
        <end position="529"/>
    </location>
</feature>
<feature type="transmembrane region" description="Helical" evidence="6">
    <location>
        <begin position="696"/>
        <end position="714"/>
    </location>
</feature>
<gene>
    <name evidence="7" type="ORF">SAMN04489860_1174</name>
</gene>
<keyword evidence="8" id="KW-1185">Reference proteome</keyword>
<evidence type="ECO:0000313" key="7">
    <source>
        <dbReference type="EMBL" id="SDS26958.1"/>
    </source>
</evidence>
<organism evidence="7 8">
    <name type="scientific">Paraoerskovia marina</name>
    <dbReference type="NCBI Taxonomy" id="545619"/>
    <lineage>
        <taxon>Bacteria</taxon>
        <taxon>Bacillati</taxon>
        <taxon>Actinomycetota</taxon>
        <taxon>Actinomycetes</taxon>
        <taxon>Micrococcales</taxon>
        <taxon>Cellulomonadaceae</taxon>
        <taxon>Paraoerskovia</taxon>
    </lineage>
</organism>
<dbReference type="EMBL" id="LT629776">
    <property type="protein sequence ID" value="SDS26958.1"/>
    <property type="molecule type" value="Genomic_DNA"/>
</dbReference>
<comment type="similarity">
    <text evidence="2">Belongs to the glycosyltransferase 2 family.</text>
</comment>
<dbReference type="Proteomes" id="UP000185663">
    <property type="component" value="Chromosome I"/>
</dbReference>
<evidence type="ECO:0000256" key="1">
    <source>
        <dbReference type="ARBA" id="ARBA00004776"/>
    </source>
</evidence>
<feature type="region of interest" description="Disordered" evidence="5">
    <location>
        <begin position="810"/>
        <end position="920"/>
    </location>
</feature>
<feature type="compositionally biased region" description="Low complexity" evidence="5">
    <location>
        <begin position="872"/>
        <end position="908"/>
    </location>
</feature>
<feature type="transmembrane region" description="Helical" evidence="6">
    <location>
        <begin position="622"/>
        <end position="643"/>
    </location>
</feature>
<protein>
    <submittedName>
        <fullName evidence="7">Glycosyltransferase, GT2 family</fullName>
    </submittedName>
</protein>
<feature type="transmembrane region" description="Helical" evidence="6">
    <location>
        <begin position="287"/>
        <end position="308"/>
    </location>
</feature>
<feature type="transmembrane region" description="Helical" evidence="6">
    <location>
        <begin position="483"/>
        <end position="503"/>
    </location>
</feature>
<evidence type="ECO:0000256" key="5">
    <source>
        <dbReference type="SAM" id="MobiDB-lite"/>
    </source>
</evidence>
<feature type="compositionally biased region" description="Low complexity" evidence="5">
    <location>
        <begin position="833"/>
        <end position="844"/>
    </location>
</feature>
<name>A0A1H1QTY5_9CELL</name>
<keyword evidence="3" id="KW-0328">Glycosyltransferase</keyword>
<keyword evidence="6" id="KW-0812">Transmembrane</keyword>
<feature type="transmembrane region" description="Helical" evidence="6">
    <location>
        <begin position="726"/>
        <end position="746"/>
    </location>
</feature>
<dbReference type="SUPFAM" id="SSF53448">
    <property type="entry name" value="Nucleotide-diphospho-sugar transferases"/>
    <property type="match status" value="1"/>
</dbReference>
<comment type="pathway">
    <text evidence="1">Cell wall biogenesis; cell wall polysaccharide biosynthesis.</text>
</comment>
<dbReference type="InterPro" id="IPR029044">
    <property type="entry name" value="Nucleotide-diphossugar_trans"/>
</dbReference>
<reference evidence="7 8" key="1">
    <citation type="submission" date="2016-10" db="EMBL/GenBank/DDBJ databases">
        <authorList>
            <person name="de Groot N.N."/>
        </authorList>
    </citation>
    <scope>NUCLEOTIDE SEQUENCE [LARGE SCALE GENOMIC DNA]</scope>
    <source>
        <strain evidence="7 8">DSM 22126</strain>
    </source>
</reference>
<evidence type="ECO:0000313" key="8">
    <source>
        <dbReference type="Proteomes" id="UP000185663"/>
    </source>
</evidence>
<proteinExistence type="inferred from homology"/>
<keyword evidence="4 7" id="KW-0808">Transferase</keyword>